<reference evidence="5 6" key="1">
    <citation type="journal article" date="2020" name="Fungal Divers.">
        <title>Resolving the Mortierellaceae phylogeny through synthesis of multi-gene phylogenetics and phylogenomics.</title>
        <authorList>
            <person name="Vandepol N."/>
            <person name="Liber J."/>
            <person name="Desiro A."/>
            <person name="Na H."/>
            <person name="Kennedy M."/>
            <person name="Barry K."/>
            <person name="Grigoriev I.V."/>
            <person name="Miller A.N."/>
            <person name="O'Donnell K."/>
            <person name="Stajich J.E."/>
            <person name="Bonito G."/>
        </authorList>
    </citation>
    <scope>NUCLEOTIDE SEQUENCE [LARGE SCALE GENOMIC DNA]</scope>
    <source>
        <strain evidence="5 6">AD045</strain>
    </source>
</reference>
<dbReference type="PANTHER" id="PTHR13398:SF0">
    <property type="entry name" value="GDP-FUCOSE PROTEIN O-FUCOSYLTRANSFERASE 2"/>
    <property type="match status" value="1"/>
</dbReference>
<dbReference type="EMBL" id="JAAAIM010000313">
    <property type="protein sequence ID" value="KAG0290041.1"/>
    <property type="molecule type" value="Genomic_DNA"/>
</dbReference>
<accession>A0ABQ7K3X5</accession>
<dbReference type="Gene3D" id="3.40.50.11350">
    <property type="match status" value="1"/>
</dbReference>
<dbReference type="Proteomes" id="UP001194696">
    <property type="component" value="Unassembled WGS sequence"/>
</dbReference>
<keyword evidence="1" id="KW-0808">Transferase</keyword>
<dbReference type="InterPro" id="IPR045130">
    <property type="entry name" value="OFUT2-like"/>
</dbReference>
<keyword evidence="2" id="KW-0294">Fucose metabolism</keyword>
<feature type="region of interest" description="Disordered" evidence="4">
    <location>
        <begin position="238"/>
        <end position="260"/>
    </location>
</feature>
<evidence type="ECO:0000256" key="2">
    <source>
        <dbReference type="ARBA" id="ARBA00023253"/>
    </source>
</evidence>
<evidence type="ECO:0000256" key="4">
    <source>
        <dbReference type="SAM" id="MobiDB-lite"/>
    </source>
</evidence>
<evidence type="ECO:0000256" key="1">
    <source>
        <dbReference type="ARBA" id="ARBA00022679"/>
    </source>
</evidence>
<dbReference type="PANTHER" id="PTHR13398">
    <property type="entry name" value="GDP-FUCOSE PROTEIN O-FUCOSYLTRANSFERASE 2"/>
    <property type="match status" value="1"/>
</dbReference>
<evidence type="ECO:0000256" key="3">
    <source>
        <dbReference type="ARBA" id="ARBA00023277"/>
    </source>
</evidence>
<evidence type="ECO:0000313" key="6">
    <source>
        <dbReference type="Proteomes" id="UP001194696"/>
    </source>
</evidence>
<dbReference type="CDD" id="cd11296">
    <property type="entry name" value="O-FucT_like"/>
    <property type="match status" value="1"/>
</dbReference>
<keyword evidence="3" id="KW-0119">Carbohydrate metabolism</keyword>
<feature type="region of interest" description="Disordered" evidence="4">
    <location>
        <begin position="427"/>
        <end position="457"/>
    </location>
</feature>
<evidence type="ECO:0000313" key="5">
    <source>
        <dbReference type="EMBL" id="KAG0290041.1"/>
    </source>
</evidence>
<comment type="caution">
    <text evidence="5">The sequence shown here is derived from an EMBL/GenBank/DDBJ whole genome shotgun (WGS) entry which is preliminary data.</text>
</comment>
<organism evidence="5 6">
    <name type="scientific">Linnemannia gamsii</name>
    <dbReference type="NCBI Taxonomy" id="64522"/>
    <lineage>
        <taxon>Eukaryota</taxon>
        <taxon>Fungi</taxon>
        <taxon>Fungi incertae sedis</taxon>
        <taxon>Mucoromycota</taxon>
        <taxon>Mortierellomycotina</taxon>
        <taxon>Mortierellomycetes</taxon>
        <taxon>Mortierellales</taxon>
        <taxon>Mortierellaceae</taxon>
        <taxon>Linnemannia</taxon>
    </lineage>
</organism>
<proteinExistence type="predicted"/>
<sequence>MRYMIERGLYLADILNRTLVIPTDLRIRSCSSPDETICTQTATYLTPGSANSRNDQGSVFALDMGYFFDLPHLAEKTGRKVIDFRTFMEEVVGVGTETLSRLRDTDFGAQALFALKDKKYPGGHLEDGIDGSDIEEEVEKERIDDKKKKRDIVLKAVERDSWDLAEDPKLSIINNIIRNGLVDTLDEEGDLQSPYGQVQEDGTVHVNRSFFAFADVQGGGVGRIVNWSVQFQYQPTTDKKDPIRRSKGRPLLNSCRPPLEEPSADQIPWESRFPGFATCHITNYVGLAQQLGQVDADVLVVEGQFHTTGWIPLAYSSLENARRHQRMALTYLRYSPAVHEAADYLMGKLKSRIQRRSGDGFSGGDSPEKGDYSWLRLSMHVRRGDFVSEKHGWQNYDDSWMSSLVKDAVESVFGPLDSSLNISNPTPALISVSEDTTGDVSHDSNNDSRPPPSQSSIKIPKFGFYMSTDETSPAVLDYFQSLGAILFEDLLDPTFESRFGHLIIFDDWIGLVEQLICARAEMFVGTMSSSFSSGILNLRLEDEGVDREGDSRKFAYLYRKGGPVLTPEQQQQQKDRPF</sequence>
<name>A0ABQ7K3X5_9FUNG</name>
<protein>
    <submittedName>
        <fullName evidence="5">Uncharacterized protein</fullName>
    </submittedName>
</protein>
<keyword evidence="6" id="KW-1185">Reference proteome</keyword>
<gene>
    <name evidence="5" type="ORF">BGZ96_006478</name>
</gene>